<organism evidence="3 4">
    <name type="scientific">Tetraparma gracilis</name>
    <dbReference type="NCBI Taxonomy" id="2962635"/>
    <lineage>
        <taxon>Eukaryota</taxon>
        <taxon>Sar</taxon>
        <taxon>Stramenopiles</taxon>
        <taxon>Ochrophyta</taxon>
        <taxon>Bolidophyceae</taxon>
        <taxon>Parmales</taxon>
        <taxon>Triparmaceae</taxon>
        <taxon>Tetraparma</taxon>
    </lineage>
</organism>
<name>A0ABQ6M9E5_9STRA</name>
<sequence>MPTASARGGSCNDCPVEGDDAFVDECTFEEEDCVCRVVGMTCYKQFGYAYDAWVIVMFLLFFYEFLYSLRCSIKATKERFARAKKDPKTGHFQPLDKIVIFATLGNLLRCIWIIHVWPGMSNNDNMFGSVAHAVLLKLPQILWQSGYLYLTLVWRKLLQQMERMKKGDRKSEVAMVRKVNIATFVFALICIPLSFIGTTTNESFTDILNLIQLLSGVTLVVMAKRFGWELASKMQHIAKAATLIETIRSTINMASVATVVLFATIMFNFYAQSRFGGWWMYCLYTFIHFSEFVLSHSLMLTKRAQENKKIAEAKYSERTRNANGTTMTSSAESVYESTASQFDSETGDARL</sequence>
<protein>
    <submittedName>
        <fullName evidence="3">Uncharacterized protein</fullName>
    </submittedName>
</protein>
<dbReference type="EMBL" id="BRYB01000068">
    <property type="protein sequence ID" value="GMI22032.1"/>
    <property type="molecule type" value="Genomic_DNA"/>
</dbReference>
<keyword evidence="2" id="KW-0472">Membrane</keyword>
<evidence type="ECO:0000256" key="1">
    <source>
        <dbReference type="SAM" id="MobiDB-lite"/>
    </source>
</evidence>
<feature type="transmembrane region" description="Helical" evidence="2">
    <location>
        <begin position="249"/>
        <end position="272"/>
    </location>
</feature>
<feature type="transmembrane region" description="Helical" evidence="2">
    <location>
        <begin position="278"/>
        <end position="300"/>
    </location>
</feature>
<keyword evidence="2" id="KW-0812">Transmembrane</keyword>
<evidence type="ECO:0000313" key="3">
    <source>
        <dbReference type="EMBL" id="GMI22032.1"/>
    </source>
</evidence>
<feature type="transmembrane region" description="Helical" evidence="2">
    <location>
        <begin position="98"/>
        <end position="120"/>
    </location>
</feature>
<feature type="transmembrane region" description="Helical" evidence="2">
    <location>
        <begin position="140"/>
        <end position="158"/>
    </location>
</feature>
<keyword evidence="2" id="KW-1133">Transmembrane helix</keyword>
<feature type="transmembrane region" description="Helical" evidence="2">
    <location>
        <begin position="210"/>
        <end position="228"/>
    </location>
</feature>
<reference evidence="3 4" key="1">
    <citation type="journal article" date="2023" name="Commun. Biol.">
        <title>Genome analysis of Parmales, the sister group of diatoms, reveals the evolutionary specialization of diatoms from phago-mixotrophs to photoautotrophs.</title>
        <authorList>
            <person name="Ban H."/>
            <person name="Sato S."/>
            <person name="Yoshikawa S."/>
            <person name="Yamada K."/>
            <person name="Nakamura Y."/>
            <person name="Ichinomiya M."/>
            <person name="Sato N."/>
            <person name="Blanc-Mathieu R."/>
            <person name="Endo H."/>
            <person name="Kuwata A."/>
            <person name="Ogata H."/>
        </authorList>
    </citation>
    <scope>NUCLEOTIDE SEQUENCE [LARGE SCALE GENOMIC DNA]</scope>
</reference>
<feature type="transmembrane region" description="Helical" evidence="2">
    <location>
        <begin position="48"/>
        <end position="69"/>
    </location>
</feature>
<keyword evidence="4" id="KW-1185">Reference proteome</keyword>
<feature type="region of interest" description="Disordered" evidence="1">
    <location>
        <begin position="321"/>
        <end position="351"/>
    </location>
</feature>
<accession>A0ABQ6M9E5</accession>
<comment type="caution">
    <text evidence="3">The sequence shown here is derived from an EMBL/GenBank/DDBJ whole genome shotgun (WGS) entry which is preliminary data.</text>
</comment>
<evidence type="ECO:0000256" key="2">
    <source>
        <dbReference type="SAM" id="Phobius"/>
    </source>
</evidence>
<feature type="transmembrane region" description="Helical" evidence="2">
    <location>
        <begin position="179"/>
        <end position="198"/>
    </location>
</feature>
<dbReference type="Proteomes" id="UP001165060">
    <property type="component" value="Unassembled WGS sequence"/>
</dbReference>
<gene>
    <name evidence="3" type="ORF">TeGR_g8493</name>
</gene>
<proteinExistence type="predicted"/>
<evidence type="ECO:0000313" key="4">
    <source>
        <dbReference type="Proteomes" id="UP001165060"/>
    </source>
</evidence>
<feature type="compositionally biased region" description="Polar residues" evidence="1">
    <location>
        <begin position="321"/>
        <end position="344"/>
    </location>
</feature>